<keyword evidence="2" id="KW-1185">Reference proteome</keyword>
<name>A0A5C5ZVD5_9BACT</name>
<reference evidence="1 2" key="1">
    <citation type="submission" date="2019-02" db="EMBL/GenBank/DDBJ databases">
        <title>Deep-cultivation of Planctomycetes and their phenomic and genomic characterization uncovers novel biology.</title>
        <authorList>
            <person name="Wiegand S."/>
            <person name="Jogler M."/>
            <person name="Boedeker C."/>
            <person name="Pinto D."/>
            <person name="Vollmers J."/>
            <person name="Rivas-Marin E."/>
            <person name="Kohn T."/>
            <person name="Peeters S.H."/>
            <person name="Heuer A."/>
            <person name="Rast P."/>
            <person name="Oberbeckmann S."/>
            <person name="Bunk B."/>
            <person name="Jeske O."/>
            <person name="Meyerdierks A."/>
            <person name="Storesund J.E."/>
            <person name="Kallscheuer N."/>
            <person name="Luecker S."/>
            <person name="Lage O.M."/>
            <person name="Pohl T."/>
            <person name="Merkel B.J."/>
            <person name="Hornburger P."/>
            <person name="Mueller R.-W."/>
            <person name="Bruemmer F."/>
            <person name="Labrenz M."/>
            <person name="Spormann A.M."/>
            <person name="Op Den Camp H."/>
            <person name="Overmann J."/>
            <person name="Amann R."/>
            <person name="Jetten M.S.M."/>
            <person name="Mascher T."/>
            <person name="Medema M.H."/>
            <person name="Devos D.P."/>
            <person name="Kaster A.-K."/>
            <person name="Ovreas L."/>
            <person name="Rohde M."/>
            <person name="Galperin M.Y."/>
            <person name="Jogler C."/>
        </authorList>
    </citation>
    <scope>NUCLEOTIDE SEQUENCE [LARGE SCALE GENOMIC DNA]</scope>
    <source>
        <strain evidence="1 2">Mal64</strain>
    </source>
</reference>
<comment type="caution">
    <text evidence="1">The sequence shown here is derived from an EMBL/GenBank/DDBJ whole genome shotgun (WGS) entry which is preliminary data.</text>
</comment>
<keyword evidence="1" id="KW-0966">Cell projection</keyword>
<proteinExistence type="predicted"/>
<accession>A0A5C5ZVD5</accession>
<dbReference type="EMBL" id="SJPQ01000001">
    <property type="protein sequence ID" value="TWT91085.1"/>
    <property type="molecule type" value="Genomic_DNA"/>
</dbReference>
<keyword evidence="1" id="KW-0808">Transferase</keyword>
<dbReference type="Proteomes" id="UP000315440">
    <property type="component" value="Unassembled WGS sequence"/>
</dbReference>
<dbReference type="AlphaFoldDB" id="A0A5C5ZVD5"/>
<keyword evidence="1" id="KW-0282">Flagellum</keyword>
<organism evidence="1 2">
    <name type="scientific">Pseudobythopirellula maris</name>
    <dbReference type="NCBI Taxonomy" id="2527991"/>
    <lineage>
        <taxon>Bacteria</taxon>
        <taxon>Pseudomonadati</taxon>
        <taxon>Planctomycetota</taxon>
        <taxon>Planctomycetia</taxon>
        <taxon>Pirellulales</taxon>
        <taxon>Lacipirellulaceae</taxon>
        <taxon>Pseudobythopirellula</taxon>
    </lineage>
</organism>
<dbReference type="InterPro" id="IPR005358">
    <property type="entry name" value="Puta_zinc/iron-chelating_dom"/>
</dbReference>
<evidence type="ECO:0000313" key="2">
    <source>
        <dbReference type="Proteomes" id="UP000315440"/>
    </source>
</evidence>
<dbReference type="RefSeq" id="WP_146398511.1">
    <property type="nucleotide sequence ID" value="NZ_SJPQ01000001.1"/>
</dbReference>
<dbReference type="GO" id="GO:0032259">
    <property type="term" value="P:methylation"/>
    <property type="evidence" value="ECO:0007669"/>
    <property type="project" value="UniProtKB-KW"/>
</dbReference>
<sequence>MAVDTLKPLPAFGVNKIRREDLPKGGNLCEHCTAKCCHYIAVPYETPTEFDDMEYIRWVVLHHRATFFKEDEDWYLLVHTVCEKLQDDYRCGVYDTRPQICRDYTTKNCEYDEDWTYDFYLETHEQVWEYTEAMYPQKGESIRSRKPEPLAVLA</sequence>
<dbReference type="Pfam" id="PF03692">
    <property type="entry name" value="CxxCxxCC"/>
    <property type="match status" value="1"/>
</dbReference>
<protein>
    <submittedName>
        <fullName evidence="1">Flagellin N-methylase</fullName>
    </submittedName>
</protein>
<keyword evidence="1" id="KW-0969">Cilium</keyword>
<evidence type="ECO:0000313" key="1">
    <source>
        <dbReference type="EMBL" id="TWT91085.1"/>
    </source>
</evidence>
<gene>
    <name evidence="1" type="ORF">Mal64_14840</name>
</gene>
<dbReference type="OrthoDB" id="71604at2"/>
<dbReference type="GO" id="GO:0008168">
    <property type="term" value="F:methyltransferase activity"/>
    <property type="evidence" value="ECO:0007669"/>
    <property type="project" value="UniProtKB-KW"/>
</dbReference>
<keyword evidence="1" id="KW-0489">Methyltransferase</keyword>